<name>A0A6J4LIH0_9BACT</name>
<evidence type="ECO:0000313" key="2">
    <source>
        <dbReference type="EMBL" id="CAA9334146.1"/>
    </source>
</evidence>
<sequence>AHRARLRRLDAPGRGLPSLELPHHRPGLRPRRLLRRARNRERGDHLHPARLLPPRGAPRRLV</sequence>
<evidence type="ECO:0000256" key="1">
    <source>
        <dbReference type="SAM" id="MobiDB-lite"/>
    </source>
</evidence>
<feature type="non-terminal residue" evidence="2">
    <location>
        <position position="1"/>
    </location>
</feature>
<dbReference type="EMBL" id="CADCTX010000623">
    <property type="protein sequence ID" value="CAA9334146.1"/>
    <property type="molecule type" value="Genomic_DNA"/>
</dbReference>
<feature type="region of interest" description="Disordered" evidence="1">
    <location>
        <begin position="1"/>
        <end position="62"/>
    </location>
</feature>
<accession>A0A6J4LIH0</accession>
<feature type="compositionally biased region" description="Basic residues" evidence="1">
    <location>
        <begin position="24"/>
        <end position="39"/>
    </location>
</feature>
<protein>
    <submittedName>
        <fullName evidence="2">Uncharacterized protein</fullName>
    </submittedName>
</protein>
<proteinExistence type="predicted"/>
<feature type="non-terminal residue" evidence="2">
    <location>
        <position position="62"/>
    </location>
</feature>
<organism evidence="2">
    <name type="scientific">uncultured Gemmatimonadaceae bacterium</name>
    <dbReference type="NCBI Taxonomy" id="246130"/>
    <lineage>
        <taxon>Bacteria</taxon>
        <taxon>Pseudomonadati</taxon>
        <taxon>Gemmatimonadota</taxon>
        <taxon>Gemmatimonadia</taxon>
        <taxon>Gemmatimonadales</taxon>
        <taxon>Gemmatimonadaceae</taxon>
        <taxon>environmental samples</taxon>
    </lineage>
</organism>
<reference evidence="2" key="1">
    <citation type="submission" date="2020-02" db="EMBL/GenBank/DDBJ databases">
        <authorList>
            <person name="Meier V. D."/>
        </authorList>
    </citation>
    <scope>NUCLEOTIDE SEQUENCE</scope>
    <source>
        <strain evidence="2">AVDCRST_MAG40</strain>
    </source>
</reference>
<dbReference type="AlphaFoldDB" id="A0A6J4LIH0"/>
<gene>
    <name evidence="2" type="ORF">AVDCRST_MAG40-2076</name>
</gene>